<reference evidence="3" key="1">
    <citation type="submission" date="2017-02" db="UniProtKB">
        <authorList>
            <consortium name="WormBaseParasite"/>
        </authorList>
    </citation>
    <scope>IDENTIFICATION</scope>
</reference>
<sequence>MFTILTDSDYCCYHLFTAIAFDVTNLHYSDRDQPLM</sequence>
<organism evidence="3">
    <name type="scientific">Brugia timori</name>
    <dbReference type="NCBI Taxonomy" id="42155"/>
    <lineage>
        <taxon>Eukaryota</taxon>
        <taxon>Metazoa</taxon>
        <taxon>Ecdysozoa</taxon>
        <taxon>Nematoda</taxon>
        <taxon>Chromadorea</taxon>
        <taxon>Rhabditida</taxon>
        <taxon>Spirurina</taxon>
        <taxon>Spiruromorpha</taxon>
        <taxon>Filarioidea</taxon>
        <taxon>Onchocercidae</taxon>
        <taxon>Brugia</taxon>
    </lineage>
</organism>
<proteinExistence type="predicted"/>
<dbReference type="WBParaSite" id="BTMF_0000480601-mRNA-1">
    <property type="protein sequence ID" value="BTMF_0000480601-mRNA-1"/>
    <property type="gene ID" value="BTMF_0000480601"/>
</dbReference>
<evidence type="ECO:0000313" key="1">
    <source>
        <dbReference type="EMBL" id="VDO16099.1"/>
    </source>
</evidence>
<reference evidence="1 2" key="2">
    <citation type="submission" date="2018-11" db="EMBL/GenBank/DDBJ databases">
        <authorList>
            <consortium name="Pathogen Informatics"/>
        </authorList>
    </citation>
    <scope>NUCLEOTIDE SEQUENCE [LARGE SCALE GENOMIC DNA]</scope>
</reference>
<accession>A0A0R3QEL5</accession>
<protein>
    <submittedName>
        <fullName evidence="1 3">Uncharacterized protein</fullName>
    </submittedName>
</protein>
<keyword evidence="2" id="KW-1185">Reference proteome</keyword>
<gene>
    <name evidence="1" type="ORF">BTMF_LOCUS4097</name>
</gene>
<name>A0A0R3QEL5_9BILA</name>
<dbReference type="EMBL" id="UZAG01003924">
    <property type="protein sequence ID" value="VDO16099.1"/>
    <property type="molecule type" value="Genomic_DNA"/>
</dbReference>
<evidence type="ECO:0000313" key="3">
    <source>
        <dbReference type="WBParaSite" id="BTMF_0000480601-mRNA-1"/>
    </source>
</evidence>
<dbReference type="Proteomes" id="UP000280834">
    <property type="component" value="Unassembled WGS sequence"/>
</dbReference>
<evidence type="ECO:0000313" key="2">
    <source>
        <dbReference type="Proteomes" id="UP000280834"/>
    </source>
</evidence>
<dbReference type="AlphaFoldDB" id="A0A0R3QEL5"/>